<accession>A0ABT0X821</accession>
<dbReference type="InterPro" id="IPR029058">
    <property type="entry name" value="AB_hydrolase_fold"/>
</dbReference>
<dbReference type="SUPFAM" id="SSF53474">
    <property type="entry name" value="alpha/beta-Hydrolases"/>
    <property type="match status" value="1"/>
</dbReference>
<organism evidence="3 4">
    <name type="scientific">Streptomyces meridianus</name>
    <dbReference type="NCBI Taxonomy" id="2938945"/>
    <lineage>
        <taxon>Bacteria</taxon>
        <taxon>Bacillati</taxon>
        <taxon>Actinomycetota</taxon>
        <taxon>Actinomycetes</taxon>
        <taxon>Kitasatosporales</taxon>
        <taxon>Streptomycetaceae</taxon>
        <taxon>Streptomyces</taxon>
    </lineage>
</organism>
<dbReference type="PANTHER" id="PTHR48081">
    <property type="entry name" value="AB HYDROLASE SUPERFAMILY PROTEIN C4A8.06C"/>
    <property type="match status" value="1"/>
</dbReference>
<sequence>MLIAALLTVNVQSTQAAGRSEVTYNYGSHARQKLDAYWNPTGADQPGIVILHGGYWYADSGWATWSRTFADAGYATFSVDYRLNFDAPWPAQRDDAIDALSWIKANAAEFDLDPDRLVILGSSAGGQIGTAVATYGSGGSRIKGVVGLSPVASPYRAWNDGNHDLSADKERKVRDNATVLARCFPDPADTDTSVHPSCWGTWVDMVVKNRASGANDAPMYLIHSQDDFVPVQHSLDLEEDEEVQHDMPADGVTVETVPGAAHGGALLDEPGMKDKVLAWIDARLGA</sequence>
<evidence type="ECO:0000313" key="3">
    <source>
        <dbReference type="EMBL" id="MCM2578663.1"/>
    </source>
</evidence>
<dbReference type="RefSeq" id="WP_251415541.1">
    <property type="nucleotide sequence ID" value="NZ_JAMQGM010000030.1"/>
</dbReference>
<keyword evidence="4" id="KW-1185">Reference proteome</keyword>
<dbReference type="Proteomes" id="UP001167160">
    <property type="component" value="Unassembled WGS sequence"/>
</dbReference>
<dbReference type="Gene3D" id="3.40.50.1820">
    <property type="entry name" value="alpha/beta hydrolase"/>
    <property type="match status" value="1"/>
</dbReference>
<evidence type="ECO:0000256" key="1">
    <source>
        <dbReference type="ARBA" id="ARBA00022801"/>
    </source>
</evidence>
<dbReference type="GO" id="GO:0016787">
    <property type="term" value="F:hydrolase activity"/>
    <property type="evidence" value="ECO:0007669"/>
    <property type="project" value="UniProtKB-KW"/>
</dbReference>
<dbReference type="InterPro" id="IPR050300">
    <property type="entry name" value="GDXG_lipolytic_enzyme"/>
</dbReference>
<evidence type="ECO:0000259" key="2">
    <source>
        <dbReference type="Pfam" id="PF20434"/>
    </source>
</evidence>
<gene>
    <name evidence="3" type="ORF">M1E25_15095</name>
</gene>
<reference evidence="3" key="1">
    <citation type="journal article" date="2023" name="Int. J. Syst. Evol. Microbiol.">
        <title>Streptomyces meridianus sp. nov. isolated from brackish water of the Tagus estuary in Alcochete, Portugal.</title>
        <authorList>
            <person name="Santos J.D.N."/>
            <person name="Klimek D."/>
            <person name="Calusinska M."/>
            <person name="Lobo Da Cunha A."/>
            <person name="Catita J."/>
            <person name="Goncalves H."/>
            <person name="Gonzalez I."/>
            <person name="Reyes F."/>
            <person name="Lage O.M."/>
        </authorList>
    </citation>
    <scope>NUCLEOTIDE SEQUENCE</scope>
    <source>
        <strain evidence="3">MTZ3.1</strain>
    </source>
</reference>
<proteinExistence type="predicted"/>
<feature type="domain" description="BD-FAE-like" evidence="2">
    <location>
        <begin position="34"/>
        <end position="135"/>
    </location>
</feature>
<evidence type="ECO:0000313" key="4">
    <source>
        <dbReference type="Proteomes" id="UP001167160"/>
    </source>
</evidence>
<dbReference type="Pfam" id="PF20434">
    <property type="entry name" value="BD-FAE"/>
    <property type="match status" value="1"/>
</dbReference>
<protein>
    <submittedName>
        <fullName evidence="3">Alpha/beta hydrolase</fullName>
    </submittedName>
</protein>
<dbReference type="EMBL" id="JAMQGM010000030">
    <property type="protein sequence ID" value="MCM2578663.1"/>
    <property type="molecule type" value="Genomic_DNA"/>
</dbReference>
<dbReference type="InterPro" id="IPR049492">
    <property type="entry name" value="BD-FAE-like_dom"/>
</dbReference>
<name>A0ABT0X821_9ACTN</name>
<keyword evidence="1 3" id="KW-0378">Hydrolase</keyword>
<comment type="caution">
    <text evidence="3">The sequence shown here is derived from an EMBL/GenBank/DDBJ whole genome shotgun (WGS) entry which is preliminary data.</text>
</comment>